<organism evidence="8">
    <name type="scientific">Rosellinia necatrix</name>
    <name type="common">White root-rot fungus</name>
    <dbReference type="NCBI Taxonomy" id="77044"/>
    <lineage>
        <taxon>Eukaryota</taxon>
        <taxon>Fungi</taxon>
        <taxon>Dikarya</taxon>
        <taxon>Ascomycota</taxon>
        <taxon>Pezizomycotina</taxon>
        <taxon>Sordariomycetes</taxon>
        <taxon>Xylariomycetidae</taxon>
        <taxon>Xylariales</taxon>
        <taxon>Xylariaceae</taxon>
        <taxon>Rosellinia</taxon>
    </lineage>
</organism>
<dbReference type="InterPro" id="IPR015500">
    <property type="entry name" value="Peptidase_S8_subtilisin-rel"/>
</dbReference>
<dbReference type="OMA" id="VDILSCW"/>
<dbReference type="InterPro" id="IPR000209">
    <property type="entry name" value="Peptidase_S8/S53_dom"/>
</dbReference>
<proteinExistence type="inferred from homology"/>
<dbReference type="AlphaFoldDB" id="A0A1W2TS88"/>
<dbReference type="GO" id="GO:0006508">
    <property type="term" value="P:proteolysis"/>
    <property type="evidence" value="ECO:0007669"/>
    <property type="project" value="UniProtKB-KW"/>
</dbReference>
<dbReference type="SUPFAM" id="SSF54897">
    <property type="entry name" value="Protease propeptides/inhibitors"/>
    <property type="match status" value="1"/>
</dbReference>
<dbReference type="SUPFAM" id="SSF52743">
    <property type="entry name" value="Subtilisin-like"/>
    <property type="match status" value="1"/>
</dbReference>
<dbReference type="GO" id="GO:0005576">
    <property type="term" value="C:extracellular region"/>
    <property type="evidence" value="ECO:0007669"/>
    <property type="project" value="UniProtKB-ARBA"/>
</dbReference>
<evidence type="ECO:0000256" key="5">
    <source>
        <dbReference type="PROSITE-ProRule" id="PRU01240"/>
    </source>
</evidence>
<keyword evidence="3 5" id="KW-0378">Hydrolase</keyword>
<feature type="active site" description="Charge relay system" evidence="5">
    <location>
        <position position="182"/>
    </location>
</feature>
<dbReference type="STRING" id="77044.A0A1W2TS88"/>
<dbReference type="PROSITE" id="PS00138">
    <property type="entry name" value="SUBTILASE_SER"/>
    <property type="match status" value="1"/>
</dbReference>
<evidence type="ECO:0000259" key="7">
    <source>
        <dbReference type="Pfam" id="PF00082"/>
    </source>
</evidence>
<dbReference type="PANTHER" id="PTHR43806">
    <property type="entry name" value="PEPTIDASE S8"/>
    <property type="match status" value="1"/>
</dbReference>
<name>A0A1W2TS88_ROSNE</name>
<feature type="domain" description="Peptidase S8/S53" evidence="7">
    <location>
        <begin position="141"/>
        <end position="378"/>
    </location>
</feature>
<evidence type="ECO:0000256" key="4">
    <source>
        <dbReference type="ARBA" id="ARBA00022825"/>
    </source>
</evidence>
<evidence type="ECO:0000256" key="6">
    <source>
        <dbReference type="RuleBase" id="RU003355"/>
    </source>
</evidence>
<keyword evidence="2 5" id="KW-0645">Protease</keyword>
<feature type="active site" description="Charge relay system" evidence="5">
    <location>
        <position position="337"/>
    </location>
</feature>
<keyword evidence="4 5" id="KW-0720">Serine protease</keyword>
<dbReference type="Gene3D" id="3.40.50.200">
    <property type="entry name" value="Peptidase S8/S53 domain"/>
    <property type="match status" value="1"/>
</dbReference>
<evidence type="ECO:0000256" key="3">
    <source>
        <dbReference type="ARBA" id="ARBA00022801"/>
    </source>
</evidence>
<dbReference type="PROSITE" id="PS00136">
    <property type="entry name" value="SUBTILASE_ASP"/>
    <property type="match status" value="1"/>
</dbReference>
<dbReference type="PRINTS" id="PR00723">
    <property type="entry name" value="SUBTILISIN"/>
</dbReference>
<dbReference type="Pfam" id="PF00082">
    <property type="entry name" value="Peptidase_S8"/>
    <property type="match status" value="1"/>
</dbReference>
<sequence>MAHQSTEQDAPLLNHMPLAGVDDEFIISYKHGVTGDQRREHQAALHNIVTQKPGFSGIGETWDMGGFQGYHVHMDPADLTYIDRNLVANIEPNGVVTACTTEEEVLAGKAMINQAPSTWGLGRISHHNKGYHNYIYNESAGSGVKIYVLDTGILTTHNEFGGRASWGHNFIPNSPDTDENGHGTHCAGTAIGATYGVSKKAFAIAVKVLNKNGSGYWSQVISGINWAYNNAGINRNKAVISMSLGGKFSQVVNDAVASATSGGMTVSVSAGNKNANVSGYSPASEESAVTVAAINSHDHKASFSNWGAGVDVFAAGVHVTSAWIGSDSATKTISGTSMSCPHVSGLAAYYIRLYNLSGKAVKGMIISSATTGLVINTNGSPNRIAYNNSGA</sequence>
<dbReference type="InterPro" id="IPR036852">
    <property type="entry name" value="Peptidase_S8/S53_dom_sf"/>
</dbReference>
<reference evidence="8" key="1">
    <citation type="submission" date="2016-03" db="EMBL/GenBank/DDBJ databases">
        <title>Draft genome sequence of Rosellinia necatrix.</title>
        <authorList>
            <person name="Kanematsu S."/>
        </authorList>
    </citation>
    <scope>NUCLEOTIDE SEQUENCE [LARGE SCALE GENOMIC DNA]</scope>
    <source>
        <strain evidence="8">W97</strain>
    </source>
</reference>
<dbReference type="OrthoDB" id="206201at2759"/>
<accession>A0A1W2TS88</accession>
<evidence type="ECO:0000313" key="9">
    <source>
        <dbReference type="Proteomes" id="UP000054516"/>
    </source>
</evidence>
<gene>
    <name evidence="8" type="ORF">SAMD00023353_6300370</name>
</gene>
<dbReference type="InterPro" id="IPR050131">
    <property type="entry name" value="Peptidase_S8_subtilisin-like"/>
</dbReference>
<comment type="similarity">
    <text evidence="1 5 6">Belongs to the peptidase S8 family.</text>
</comment>
<dbReference type="PROSITE" id="PS51892">
    <property type="entry name" value="SUBTILASE"/>
    <property type="match status" value="1"/>
</dbReference>
<evidence type="ECO:0000256" key="1">
    <source>
        <dbReference type="ARBA" id="ARBA00011073"/>
    </source>
</evidence>
<dbReference type="EMBL" id="DF977508">
    <property type="protein sequence ID" value="GAP91393.1"/>
    <property type="molecule type" value="Genomic_DNA"/>
</dbReference>
<dbReference type="Proteomes" id="UP000054516">
    <property type="component" value="Unassembled WGS sequence"/>
</dbReference>
<dbReference type="GO" id="GO:0004252">
    <property type="term" value="F:serine-type endopeptidase activity"/>
    <property type="evidence" value="ECO:0007669"/>
    <property type="project" value="UniProtKB-UniRule"/>
</dbReference>
<evidence type="ECO:0000256" key="2">
    <source>
        <dbReference type="ARBA" id="ARBA00022670"/>
    </source>
</evidence>
<dbReference type="PANTHER" id="PTHR43806:SF11">
    <property type="entry name" value="CEREVISIN-RELATED"/>
    <property type="match status" value="1"/>
</dbReference>
<protein>
    <submittedName>
        <fullName evidence="8">Putative subtilisin-like protein</fullName>
    </submittedName>
</protein>
<dbReference type="InterPro" id="IPR034193">
    <property type="entry name" value="PCSK9_ProteinaseK-like"/>
</dbReference>
<evidence type="ECO:0000313" key="8">
    <source>
        <dbReference type="EMBL" id="GAP91393.1"/>
    </source>
</evidence>
<dbReference type="InterPro" id="IPR023828">
    <property type="entry name" value="Peptidase_S8_Ser-AS"/>
</dbReference>
<feature type="active site" description="Charge relay system" evidence="5">
    <location>
        <position position="150"/>
    </location>
</feature>
<dbReference type="CDD" id="cd04077">
    <property type="entry name" value="Peptidases_S8_PCSK9_ProteinaseK_like"/>
    <property type="match status" value="1"/>
</dbReference>
<dbReference type="InterPro" id="IPR023827">
    <property type="entry name" value="Peptidase_S8_Asp-AS"/>
</dbReference>
<dbReference type="FunFam" id="3.40.50.200:FF:000014">
    <property type="entry name" value="Proteinase K"/>
    <property type="match status" value="1"/>
</dbReference>
<keyword evidence="9" id="KW-1185">Reference proteome</keyword>